<reference evidence="11" key="2">
    <citation type="submission" date="2023-09" db="UniProtKB">
        <authorList>
            <consortium name="Ensembl"/>
        </authorList>
    </citation>
    <scope>IDENTIFICATION</scope>
</reference>
<comment type="similarity">
    <text evidence="2">Belongs to the cathelicidin family.</text>
</comment>
<dbReference type="InterPro" id="IPR001894">
    <property type="entry name" value="Cathelicidin-like"/>
</dbReference>
<evidence type="ECO:0000256" key="6">
    <source>
        <dbReference type="ARBA" id="ARBA00023022"/>
    </source>
</evidence>
<dbReference type="GO" id="GO:0045087">
    <property type="term" value="P:innate immune response"/>
    <property type="evidence" value="ECO:0007669"/>
    <property type="project" value="TreeGrafter"/>
</dbReference>
<dbReference type="Ensembl" id="ENSCCNT00000010821.1">
    <property type="protein sequence ID" value="ENSCCNP00000008186.1"/>
    <property type="gene ID" value="ENSCCNG00000008711.1"/>
</dbReference>
<dbReference type="FunFam" id="3.10.450.10:FF:000003">
    <property type="entry name" value="Cathelicidin antimicrobial peptide"/>
    <property type="match status" value="1"/>
</dbReference>
<dbReference type="PROSITE" id="PS00946">
    <property type="entry name" value="CATHELICIDINS_1"/>
    <property type="match status" value="1"/>
</dbReference>
<feature type="signal peptide" evidence="8">
    <location>
        <begin position="1"/>
        <end position="29"/>
    </location>
</feature>
<dbReference type="Pfam" id="PF00666">
    <property type="entry name" value="Cathelicidins"/>
    <property type="match status" value="1"/>
</dbReference>
<dbReference type="Pfam" id="PF12153">
    <property type="entry name" value="CAP18_C"/>
    <property type="match status" value="1"/>
</dbReference>
<organism evidence="10">
    <name type="scientific">Castor canadensis</name>
    <name type="common">American beaver</name>
    <dbReference type="NCBI Taxonomy" id="51338"/>
    <lineage>
        <taxon>Eukaryota</taxon>
        <taxon>Metazoa</taxon>
        <taxon>Chordata</taxon>
        <taxon>Craniata</taxon>
        <taxon>Vertebrata</taxon>
        <taxon>Euteleostomi</taxon>
        <taxon>Mammalia</taxon>
        <taxon>Eutheria</taxon>
        <taxon>Euarchontoglires</taxon>
        <taxon>Glires</taxon>
        <taxon>Rodentia</taxon>
        <taxon>Castorimorpha</taxon>
        <taxon>Castoridae</taxon>
        <taxon>Castor</taxon>
    </lineage>
</organism>
<keyword evidence="7" id="KW-1015">Disulfide bond</keyword>
<dbReference type="GO" id="GO:0005615">
    <property type="term" value="C:extracellular space"/>
    <property type="evidence" value="ECO:0007669"/>
    <property type="project" value="TreeGrafter"/>
</dbReference>
<comment type="subcellular location">
    <subcellularLocation>
        <location evidence="1">Secreted</location>
    </subcellularLocation>
</comment>
<gene>
    <name evidence="11" type="primary">Camp</name>
</gene>
<dbReference type="GO" id="GO:0050830">
    <property type="term" value="P:defense response to Gram-positive bacterium"/>
    <property type="evidence" value="ECO:0007669"/>
    <property type="project" value="TreeGrafter"/>
</dbReference>
<dbReference type="InterPro" id="IPR018216">
    <property type="entry name" value="Cathelicidin_CS"/>
</dbReference>
<sequence length="172" mass="19366">MYTQRDGPFLGQWSLLLLLLGLLIPPATAQTLSYQEAVLRAVDGFNQRSLDDNLYRLLTLESRPPEDEDPDTPKPVRFTVKETVCPKTTQQPLQQCDFKKDGLVRRCVGTVTLDQARGSSDITCDVVPQHFKKVAQLGSFLQRGGQKTGEKLERLGQKIKDFFQNLAPMEES</sequence>
<evidence type="ECO:0000256" key="7">
    <source>
        <dbReference type="ARBA" id="ARBA00023157"/>
    </source>
</evidence>
<dbReference type="PANTHER" id="PTHR10206:SF2">
    <property type="entry name" value="CATHELICIDIN ANTIMICROBIAL PEPTIDE"/>
    <property type="match status" value="1"/>
</dbReference>
<dbReference type="SUPFAM" id="SSF54403">
    <property type="entry name" value="Cystatin/monellin"/>
    <property type="match status" value="1"/>
</dbReference>
<dbReference type="GeneID" id="109699008"/>
<keyword evidence="5 8" id="KW-0732">Signal</keyword>
<reference evidence="10" key="1">
    <citation type="journal article" date="2017" name="G3 (Bethesda)">
        <title>De Novo Genome and Transcriptome Assembly of the Canadian Beaver (Castor canadensis).</title>
        <authorList>
            <person name="Lok S."/>
            <person name="Paton T.A."/>
            <person name="Wang Z."/>
            <person name="Kaur G."/>
            <person name="Walker S."/>
            <person name="Yuen R.K."/>
            <person name="Sung W.W."/>
            <person name="Whitney J."/>
            <person name="Buchanan J.A."/>
            <person name="Trost B."/>
            <person name="Singh N."/>
            <person name="Apresto B."/>
            <person name="Chen N."/>
            <person name="Coole M."/>
            <person name="Dawson T.J."/>
            <person name="Ho K.Y."/>
            <person name="Hu Z."/>
            <person name="Pullenayegum S."/>
            <person name="Samler K."/>
            <person name="Shipstone A."/>
            <person name="Tsoi F."/>
            <person name="Wang T."/>
            <person name="Pereira S.L."/>
            <person name="Rostami P."/>
            <person name="Ryan C.A."/>
            <person name="Tong A.H."/>
            <person name="Ng K."/>
            <person name="Sundaravadanam Y."/>
            <person name="Simpson J.T."/>
            <person name="Lim B.K."/>
            <person name="Engstrom M.D."/>
            <person name="Dutton C.J."/>
            <person name="Kerr K.C."/>
            <person name="Franke M."/>
            <person name="Rapley W."/>
            <person name="Wintle R.F."/>
            <person name="Scherer S.W."/>
        </authorList>
    </citation>
    <scope>NUCLEOTIDE SEQUENCE</scope>
    <source>
        <strain evidence="10">Ward</strain>
        <tissue evidence="10">Leukocyte</tissue>
    </source>
</reference>
<evidence type="ECO:0000256" key="8">
    <source>
        <dbReference type="SAM" id="SignalP"/>
    </source>
</evidence>
<evidence type="ECO:0000259" key="9">
    <source>
        <dbReference type="Pfam" id="PF12153"/>
    </source>
</evidence>
<dbReference type="AlphaFoldDB" id="A0A250YB41"/>
<feature type="chain" id="PRO_5045018482" evidence="8">
    <location>
        <begin position="30"/>
        <end position="172"/>
    </location>
</feature>
<dbReference type="GO" id="GO:0050829">
    <property type="term" value="P:defense response to Gram-negative bacterium"/>
    <property type="evidence" value="ECO:0007669"/>
    <property type="project" value="TreeGrafter"/>
</dbReference>
<accession>A0A250YB41</accession>
<feature type="domain" description="Cathelicidin antimicrobial peptide C-terminal" evidence="9">
    <location>
        <begin position="138"/>
        <end position="165"/>
    </location>
</feature>
<keyword evidence="6" id="KW-0044">Antibiotic</keyword>
<proteinExistence type="inferred from homology"/>
<name>A0A250YB41_CASCN</name>
<dbReference type="Gene3D" id="3.10.450.10">
    <property type="match status" value="1"/>
</dbReference>
<dbReference type="CTD" id="820"/>
<evidence type="ECO:0000256" key="5">
    <source>
        <dbReference type="ARBA" id="ARBA00022729"/>
    </source>
</evidence>
<dbReference type="PROSITE" id="PS00947">
    <property type="entry name" value="CATHELICIDINS_2"/>
    <property type="match status" value="1"/>
</dbReference>
<evidence type="ECO:0000256" key="3">
    <source>
        <dbReference type="ARBA" id="ARBA00022525"/>
    </source>
</evidence>
<dbReference type="GO" id="GO:0061844">
    <property type="term" value="P:antimicrobial humoral immune response mediated by antimicrobial peptide"/>
    <property type="evidence" value="ECO:0007669"/>
    <property type="project" value="TreeGrafter"/>
</dbReference>
<dbReference type="OrthoDB" id="9930485at2759"/>
<dbReference type="EMBL" id="GFFW01004012">
    <property type="protein sequence ID" value="JAV40776.1"/>
    <property type="molecule type" value="Transcribed_RNA"/>
</dbReference>
<dbReference type="GO" id="GO:0001530">
    <property type="term" value="F:lipopolysaccharide binding"/>
    <property type="evidence" value="ECO:0007669"/>
    <property type="project" value="TreeGrafter"/>
</dbReference>
<evidence type="ECO:0000313" key="11">
    <source>
        <dbReference type="Ensembl" id="ENSCCNP00000008186.1"/>
    </source>
</evidence>
<evidence type="ECO:0000256" key="4">
    <source>
        <dbReference type="ARBA" id="ARBA00022529"/>
    </source>
</evidence>
<keyword evidence="3" id="KW-0964">Secreted</keyword>
<dbReference type="PANTHER" id="PTHR10206">
    <property type="entry name" value="CATHELICIDIN"/>
    <property type="match status" value="1"/>
</dbReference>
<protein>
    <submittedName>
        <fullName evidence="10">Cathelicidin antimicrobial peptide-like protein</fullName>
    </submittedName>
</protein>
<dbReference type="InterPro" id="IPR046350">
    <property type="entry name" value="Cystatin_sf"/>
</dbReference>
<evidence type="ECO:0000256" key="2">
    <source>
        <dbReference type="ARBA" id="ARBA00005320"/>
    </source>
</evidence>
<evidence type="ECO:0000313" key="10">
    <source>
        <dbReference type="EMBL" id="JAV40776.1"/>
    </source>
</evidence>
<dbReference type="InterPro" id="IPR022746">
    <property type="entry name" value="Cathlecidin_C"/>
</dbReference>
<keyword evidence="4" id="KW-0929">Antimicrobial</keyword>
<dbReference type="KEGG" id="ccan:109699008"/>
<evidence type="ECO:0000256" key="1">
    <source>
        <dbReference type="ARBA" id="ARBA00004613"/>
    </source>
</evidence>